<dbReference type="PRINTS" id="PR00368">
    <property type="entry name" value="FADPNR"/>
</dbReference>
<keyword evidence="3" id="KW-0285">Flavoprotein</keyword>
<dbReference type="InterPro" id="IPR004099">
    <property type="entry name" value="Pyr_nucl-diS_OxRdtase_dimer"/>
</dbReference>
<dbReference type="InterPro" id="IPR016156">
    <property type="entry name" value="FAD/NAD-linked_Rdtase_dimer_sf"/>
</dbReference>
<evidence type="ECO:0000313" key="12">
    <source>
        <dbReference type="Proteomes" id="UP000663891"/>
    </source>
</evidence>
<evidence type="ECO:0000256" key="1">
    <source>
        <dbReference type="ARBA" id="ARBA00007532"/>
    </source>
</evidence>
<protein>
    <recommendedName>
        <fullName evidence="2">dihydrolipoyl dehydrogenase</fullName>
        <ecNumber evidence="2">1.8.1.4</ecNumber>
    </recommendedName>
</protein>
<dbReference type="Gene3D" id="3.30.390.30">
    <property type="match status" value="1"/>
</dbReference>
<dbReference type="OrthoDB" id="361797at2759"/>
<dbReference type="GO" id="GO:0006103">
    <property type="term" value="P:2-oxoglutarate metabolic process"/>
    <property type="evidence" value="ECO:0007669"/>
    <property type="project" value="TreeGrafter"/>
</dbReference>
<dbReference type="AlphaFoldDB" id="A0A814SGJ5"/>
<dbReference type="PANTHER" id="PTHR22912">
    <property type="entry name" value="DISULFIDE OXIDOREDUCTASE"/>
    <property type="match status" value="1"/>
</dbReference>
<evidence type="ECO:0000259" key="10">
    <source>
        <dbReference type="Pfam" id="PF07992"/>
    </source>
</evidence>
<keyword evidence="8" id="KW-0547">Nucleotide-binding</keyword>
<comment type="similarity">
    <text evidence="1">Belongs to the class-I pyridine nucleotide-disulfide oxidoreductase family.</text>
</comment>
<name>A0A814SGJ5_9BILA</name>
<keyword evidence="5 8" id="KW-0520">NAD</keyword>
<dbReference type="InterPro" id="IPR036188">
    <property type="entry name" value="FAD/NAD-bd_sf"/>
</dbReference>
<dbReference type="Pfam" id="PF07992">
    <property type="entry name" value="Pyr_redox_2"/>
    <property type="match status" value="1"/>
</dbReference>
<dbReference type="PANTHER" id="PTHR22912:SF151">
    <property type="entry name" value="DIHYDROLIPOYL DEHYDROGENASE, MITOCHONDRIAL"/>
    <property type="match status" value="1"/>
</dbReference>
<dbReference type="Pfam" id="PF02852">
    <property type="entry name" value="Pyr_redox_dim"/>
    <property type="match status" value="1"/>
</dbReference>
<evidence type="ECO:0000256" key="8">
    <source>
        <dbReference type="PIRSR" id="PIRSR000350-3"/>
    </source>
</evidence>
<dbReference type="InterPro" id="IPR023753">
    <property type="entry name" value="FAD/NAD-binding_dom"/>
</dbReference>
<dbReference type="GO" id="GO:0050660">
    <property type="term" value="F:flavin adenine dinucleotide binding"/>
    <property type="evidence" value="ECO:0007669"/>
    <property type="project" value="TreeGrafter"/>
</dbReference>
<dbReference type="EMBL" id="CAJNON010000255">
    <property type="protein sequence ID" value="CAF1146150.1"/>
    <property type="molecule type" value="Genomic_DNA"/>
</dbReference>
<dbReference type="PIRSF" id="PIRSF000350">
    <property type="entry name" value="Mercury_reductase_MerA"/>
    <property type="match status" value="1"/>
</dbReference>
<feature type="binding site" evidence="8">
    <location>
        <position position="296"/>
    </location>
    <ligand>
        <name>NAD(+)</name>
        <dbReference type="ChEBI" id="CHEBI:57540"/>
    </ligand>
</feature>
<organism evidence="11 12">
    <name type="scientific">Adineta steineri</name>
    <dbReference type="NCBI Taxonomy" id="433720"/>
    <lineage>
        <taxon>Eukaryota</taxon>
        <taxon>Metazoa</taxon>
        <taxon>Spiralia</taxon>
        <taxon>Gnathifera</taxon>
        <taxon>Rotifera</taxon>
        <taxon>Eurotatoria</taxon>
        <taxon>Bdelloidea</taxon>
        <taxon>Adinetida</taxon>
        <taxon>Adinetidae</taxon>
        <taxon>Adineta</taxon>
    </lineage>
</organism>
<feature type="domain" description="Pyridine nucleotide-disulphide oxidoreductase dimerisation" evidence="9">
    <location>
        <begin position="385"/>
        <end position="489"/>
    </location>
</feature>
<evidence type="ECO:0000256" key="2">
    <source>
        <dbReference type="ARBA" id="ARBA00012608"/>
    </source>
</evidence>
<gene>
    <name evidence="11" type="ORF">VCS650_LOCUS22545</name>
</gene>
<evidence type="ECO:0000259" key="9">
    <source>
        <dbReference type="Pfam" id="PF02852"/>
    </source>
</evidence>
<feature type="binding site" evidence="8">
    <location>
        <begin position="208"/>
        <end position="215"/>
    </location>
    <ligand>
        <name>NAD(+)</name>
        <dbReference type="ChEBI" id="CHEBI:57540"/>
    </ligand>
</feature>
<keyword evidence="4" id="KW-0274">FAD</keyword>
<reference evidence="11" key="1">
    <citation type="submission" date="2021-02" db="EMBL/GenBank/DDBJ databases">
        <authorList>
            <person name="Nowell W R."/>
        </authorList>
    </citation>
    <scope>NUCLEOTIDE SEQUENCE</scope>
</reference>
<feature type="domain" description="FAD/NAD(P)-binding" evidence="10">
    <location>
        <begin position="43"/>
        <end position="355"/>
    </location>
</feature>
<comment type="catalytic activity">
    <reaction evidence="6">
        <text>N(6)-[(R)-dihydrolipoyl]-L-lysyl-[protein] + NAD(+) = N(6)-[(R)-lipoyl]-L-lysyl-[protein] + NADH + H(+)</text>
        <dbReference type="Rhea" id="RHEA:15045"/>
        <dbReference type="Rhea" id="RHEA-COMP:10474"/>
        <dbReference type="Rhea" id="RHEA-COMP:10475"/>
        <dbReference type="ChEBI" id="CHEBI:15378"/>
        <dbReference type="ChEBI" id="CHEBI:57540"/>
        <dbReference type="ChEBI" id="CHEBI:57945"/>
        <dbReference type="ChEBI" id="CHEBI:83099"/>
        <dbReference type="ChEBI" id="CHEBI:83100"/>
        <dbReference type="EC" id="1.8.1.4"/>
    </reaction>
</comment>
<feature type="binding site" evidence="8">
    <location>
        <position position="231"/>
    </location>
    <ligand>
        <name>NAD(+)</name>
        <dbReference type="ChEBI" id="CHEBI:57540"/>
    </ligand>
</feature>
<comment type="caution">
    <text evidence="11">The sequence shown here is derived from an EMBL/GenBank/DDBJ whole genome shotgun (WGS) entry which is preliminary data.</text>
</comment>
<evidence type="ECO:0000256" key="4">
    <source>
        <dbReference type="ARBA" id="ARBA00022827"/>
    </source>
</evidence>
<evidence type="ECO:0000256" key="5">
    <source>
        <dbReference type="ARBA" id="ARBA00023027"/>
    </source>
</evidence>
<proteinExistence type="inferred from homology"/>
<dbReference type="Proteomes" id="UP000663891">
    <property type="component" value="Unassembled WGS sequence"/>
</dbReference>
<dbReference type="EC" id="1.8.1.4" evidence="2"/>
<dbReference type="PRINTS" id="PR00411">
    <property type="entry name" value="PNDRDTASEI"/>
</dbReference>
<dbReference type="SUPFAM" id="SSF55424">
    <property type="entry name" value="FAD/NAD-linked reductases, dimerisation (C-terminal) domain"/>
    <property type="match status" value="1"/>
</dbReference>
<dbReference type="SUPFAM" id="SSF51905">
    <property type="entry name" value="FAD/NAD(P)-binding domain"/>
    <property type="match status" value="1"/>
</dbReference>
<sequence>MTTDVMNTSTFSEDISVDNEKDETVDNLIEEQKQEVESEKYQFDVIVIGSGPGGYTSAIRCAQYGKSVAIIERDLIGGHAVNWGCIPLNSMMTSARLIRSIHESTRYGINITSHRIDFSHITRHRDEAPIQKYTYANVYDTDGRSPYESDDSSIPIRTETEITGQHIIVASGVEYELPKFVEINDKRTVDPTQLLWHRNIPESLIIIGGGVLGCELASLYSHLHSDVILIEKNSRLLKFMDEQVSIAVETRLKEIGVEIILNANIEQVSNGKVIVQLRPTNTNRTVSASYVVVCTGRKPTFNYENLEKLGIAIDYERSTIIINEQTCQTSIPTIYACGGIVSSCWSWVPCAIRQGHLSANSICKIESDINENNRKLYIANNPAIPFVINVIPAVASVGEIPKLTNDVLIYIFKFQSNRRAIIDNQTWGFIKMWTTYDEPKRFLAVQLVHEFAAEIIEYYSMIISLNIPLRDVCLLPFAHPTYTESVKEACEYVLGQSMNYEGTYSN</sequence>
<evidence type="ECO:0000256" key="7">
    <source>
        <dbReference type="PIRSR" id="PIRSR000350-2"/>
    </source>
</evidence>
<dbReference type="Gene3D" id="3.50.50.60">
    <property type="entry name" value="FAD/NAD(P)-binding domain"/>
    <property type="match status" value="2"/>
</dbReference>
<dbReference type="GO" id="GO:0004148">
    <property type="term" value="F:dihydrolipoyl dehydrogenase (NADH) activity"/>
    <property type="evidence" value="ECO:0007669"/>
    <property type="project" value="UniProtKB-EC"/>
</dbReference>
<evidence type="ECO:0000256" key="6">
    <source>
        <dbReference type="ARBA" id="ARBA00049187"/>
    </source>
</evidence>
<accession>A0A814SGJ5</accession>
<feature type="active site" description="Proton acceptor" evidence="7">
    <location>
        <position position="479"/>
    </location>
</feature>
<evidence type="ECO:0000313" key="11">
    <source>
        <dbReference type="EMBL" id="CAF1146150.1"/>
    </source>
</evidence>
<dbReference type="InterPro" id="IPR001100">
    <property type="entry name" value="Pyr_nuc-diS_OxRdtase"/>
</dbReference>
<evidence type="ECO:0000256" key="3">
    <source>
        <dbReference type="ARBA" id="ARBA00022630"/>
    </source>
</evidence>
<dbReference type="InterPro" id="IPR050151">
    <property type="entry name" value="Class-I_Pyr_Nuc-Dis_Oxidored"/>
</dbReference>